<dbReference type="EMBL" id="CP137314">
    <property type="protein sequence ID" value="WQF89788.1"/>
    <property type="molecule type" value="Genomic_DNA"/>
</dbReference>
<evidence type="ECO:0000256" key="2">
    <source>
        <dbReference type="SAM" id="Phobius"/>
    </source>
</evidence>
<keyword evidence="2" id="KW-0472">Membrane</keyword>
<organism evidence="4 5">
    <name type="scientific">Colletotrichum destructivum</name>
    <dbReference type="NCBI Taxonomy" id="34406"/>
    <lineage>
        <taxon>Eukaryota</taxon>
        <taxon>Fungi</taxon>
        <taxon>Dikarya</taxon>
        <taxon>Ascomycota</taxon>
        <taxon>Pezizomycotina</taxon>
        <taxon>Sordariomycetes</taxon>
        <taxon>Hypocreomycetidae</taxon>
        <taxon>Glomerellales</taxon>
        <taxon>Glomerellaceae</taxon>
        <taxon>Colletotrichum</taxon>
        <taxon>Colletotrichum destructivum species complex</taxon>
    </lineage>
</organism>
<dbReference type="Proteomes" id="UP001322277">
    <property type="component" value="Chromosome 10"/>
</dbReference>
<keyword evidence="2" id="KW-0812">Transmembrane</keyword>
<keyword evidence="5" id="KW-1185">Reference proteome</keyword>
<feature type="compositionally biased region" description="Low complexity" evidence="1">
    <location>
        <begin position="154"/>
        <end position="200"/>
    </location>
</feature>
<dbReference type="GeneID" id="87951302"/>
<dbReference type="AlphaFoldDB" id="A0AAX4J2J3"/>
<sequence length="299" mass="32115">MRFLALLLLGILYPAALARSENRFRRPPGPGPTGDYRDNPVYTLGDEIDLQWETSFKAVDVVLWQQQPKGNMKPPFSKLAVNSKAKSLVWTVGYAGFPSNHDPELSSVYFVQLFKTGETAGNVTSHYFNITKPVSTTSSSSSSSFSPSISRTLSLQTSSTTSTPPTTTPATLVLGPAITASSPSSPSATTTTMTTAPPASEGRLPRGTVAGIAVGATLGALSVLVLAAWVVVRRRALRRKMAVHTQSDIVQYAARQLREKDGVFAADTESRECFEVEAPGTRHEMAAEPVELEDRGGRL</sequence>
<dbReference type="RefSeq" id="XP_062787009.1">
    <property type="nucleotide sequence ID" value="XM_062930958.1"/>
</dbReference>
<evidence type="ECO:0000256" key="3">
    <source>
        <dbReference type="SAM" id="SignalP"/>
    </source>
</evidence>
<protein>
    <submittedName>
        <fullName evidence="4">Uncharacterized protein</fullName>
    </submittedName>
</protein>
<keyword evidence="2" id="KW-1133">Transmembrane helix</keyword>
<dbReference type="KEGG" id="cdet:87951302"/>
<accession>A0AAX4J2J3</accession>
<reference evidence="5" key="1">
    <citation type="journal article" date="2023" name="bioRxiv">
        <title>Complete genome of the Medicago anthracnose fungus, Colletotrichum destructivum, reveals a mini-chromosome-like region within a core chromosome.</title>
        <authorList>
            <person name="Lapalu N."/>
            <person name="Simon A."/>
            <person name="Lu A."/>
            <person name="Plaumann P.-L."/>
            <person name="Amselem J."/>
            <person name="Pigne S."/>
            <person name="Auger A."/>
            <person name="Koch C."/>
            <person name="Dallery J.-F."/>
            <person name="O'Connell R.J."/>
        </authorList>
    </citation>
    <scope>NUCLEOTIDE SEQUENCE [LARGE SCALE GENOMIC DNA]</scope>
    <source>
        <strain evidence="5">CBS 520.97</strain>
    </source>
</reference>
<feature type="transmembrane region" description="Helical" evidence="2">
    <location>
        <begin position="209"/>
        <end position="232"/>
    </location>
</feature>
<evidence type="ECO:0000256" key="1">
    <source>
        <dbReference type="SAM" id="MobiDB-lite"/>
    </source>
</evidence>
<proteinExistence type="predicted"/>
<keyword evidence="3" id="KW-0732">Signal</keyword>
<feature type="chain" id="PRO_5043993861" evidence="3">
    <location>
        <begin position="19"/>
        <end position="299"/>
    </location>
</feature>
<gene>
    <name evidence="4" type="ORF">CDEST_14802</name>
</gene>
<evidence type="ECO:0000313" key="5">
    <source>
        <dbReference type="Proteomes" id="UP001322277"/>
    </source>
</evidence>
<feature type="signal peptide" evidence="3">
    <location>
        <begin position="1"/>
        <end position="18"/>
    </location>
</feature>
<feature type="region of interest" description="Disordered" evidence="1">
    <location>
        <begin position="154"/>
        <end position="205"/>
    </location>
</feature>
<name>A0AAX4J2J3_9PEZI</name>
<evidence type="ECO:0000313" key="4">
    <source>
        <dbReference type="EMBL" id="WQF89788.1"/>
    </source>
</evidence>